<dbReference type="InterPro" id="IPR003663">
    <property type="entry name" value="Sugar/inositol_transpt"/>
</dbReference>
<feature type="transmembrane region" description="Helical" evidence="8">
    <location>
        <begin position="131"/>
        <end position="152"/>
    </location>
</feature>
<reference evidence="10" key="1">
    <citation type="submission" date="2016-04" db="EMBL/GenBank/DDBJ databases">
        <authorList>
            <person name="Evans L.H."/>
            <person name="Alamgir A."/>
            <person name="Owens N."/>
            <person name="Weber N.D."/>
            <person name="Virtaneva K."/>
            <person name="Barbian K."/>
            <person name="Babar A."/>
            <person name="Rosenke K."/>
        </authorList>
    </citation>
    <scope>NUCLEOTIDE SEQUENCE [LARGE SCALE GENOMIC DNA]</scope>
    <source>
        <strain evidence="10">CBS 101.48</strain>
    </source>
</reference>
<feature type="transmembrane region" description="Helical" evidence="8">
    <location>
        <begin position="74"/>
        <end position="93"/>
    </location>
</feature>
<dbReference type="PRINTS" id="PR00171">
    <property type="entry name" value="SUGRTRNSPORT"/>
</dbReference>
<dbReference type="GO" id="GO:0005351">
    <property type="term" value="F:carbohydrate:proton symporter activity"/>
    <property type="evidence" value="ECO:0007669"/>
    <property type="project" value="TreeGrafter"/>
</dbReference>
<dbReference type="OrthoDB" id="4142200at2759"/>
<dbReference type="InterPro" id="IPR050360">
    <property type="entry name" value="MFS_Sugar_Transporters"/>
</dbReference>
<sequence>MEVTKDKNPAFQDNVSCTSVESLPKTHKGVYFFGVLAALGGASVGYDMGAISGIMGGMPLFNDRFLGNATESPYRSGLLVAMMLLTATLGGLLSGNLCDMISRKYTILLGTWVFALGCLFETIGTNFAMMLVGRLFVGFGQGFLTNAIPLYHAEIAPPAIRGRLITLFSATSSIGTVVGYFITFGTSYLDNDWCWRAPFLIHLILCLVISFAYLLPFSPRWLIDKGRLDEARQVISQLYKLDVDHPAVINEFNIVYSELQHEKAFGNRTYIELFRHTNLRRTLFALFAGNGAAFTGTTAISYYSPQIMQQAGMGETGISLVASGASNIVALIFTMLTLAYIDRLGRKFVFGSGAFVMAATMYIAGGLFQGYHTVLDDEGNVGLSSTDARNCVIALVFIFQAAYAYSWGPVAYIYPAEILNQRTRAKGLALAYGLNWAISILFTFVMPIFMANTIYGGYYFFGGTCTVLFIGVFFMPETKGYSLEQIDKMFNPDDGGRDQEKVEVA</sequence>
<dbReference type="Pfam" id="PF00083">
    <property type="entry name" value="Sugar_tr"/>
    <property type="match status" value="1"/>
</dbReference>
<proteinExistence type="inferred from homology"/>
<evidence type="ECO:0000256" key="4">
    <source>
        <dbReference type="ARBA" id="ARBA00022692"/>
    </source>
</evidence>
<dbReference type="InterPro" id="IPR005829">
    <property type="entry name" value="Sugar_transporter_CS"/>
</dbReference>
<keyword evidence="6 8" id="KW-0472">Membrane</keyword>
<dbReference type="InterPro" id="IPR005828">
    <property type="entry name" value="MFS_sugar_transport-like"/>
</dbReference>
<feature type="transmembrane region" description="Helical" evidence="8">
    <location>
        <begin position="164"/>
        <end position="183"/>
    </location>
</feature>
<keyword evidence="4 8" id="KW-0812">Transmembrane</keyword>
<evidence type="ECO:0000256" key="8">
    <source>
        <dbReference type="SAM" id="Phobius"/>
    </source>
</evidence>
<dbReference type="PANTHER" id="PTHR48022">
    <property type="entry name" value="PLASTIDIC GLUCOSE TRANSPORTER 4"/>
    <property type="match status" value="1"/>
</dbReference>
<evidence type="ECO:0000256" key="7">
    <source>
        <dbReference type="RuleBase" id="RU003346"/>
    </source>
</evidence>
<feature type="transmembrane region" description="Helical" evidence="8">
    <location>
        <begin position="30"/>
        <end position="54"/>
    </location>
</feature>
<organism evidence="10">
    <name type="scientific">Absidia glauca</name>
    <name type="common">Pin mould</name>
    <dbReference type="NCBI Taxonomy" id="4829"/>
    <lineage>
        <taxon>Eukaryota</taxon>
        <taxon>Fungi</taxon>
        <taxon>Fungi incertae sedis</taxon>
        <taxon>Mucoromycota</taxon>
        <taxon>Mucoromycotina</taxon>
        <taxon>Mucoromycetes</taxon>
        <taxon>Mucorales</taxon>
        <taxon>Cunninghamellaceae</taxon>
        <taxon>Absidia</taxon>
    </lineage>
</organism>
<dbReference type="STRING" id="4829.A0A168R3G7"/>
<feature type="transmembrane region" description="Helical" evidence="8">
    <location>
        <begin position="348"/>
        <end position="372"/>
    </location>
</feature>
<evidence type="ECO:0000256" key="5">
    <source>
        <dbReference type="ARBA" id="ARBA00022989"/>
    </source>
</evidence>
<feature type="transmembrane region" description="Helical" evidence="8">
    <location>
        <begin position="456"/>
        <end position="475"/>
    </location>
</feature>
<accession>A0A168R3G7</accession>
<dbReference type="Gene3D" id="1.20.1250.20">
    <property type="entry name" value="MFS general substrate transporter like domains"/>
    <property type="match status" value="1"/>
</dbReference>
<dbReference type="OMA" id="ESHSAQW"/>
<dbReference type="InterPro" id="IPR036259">
    <property type="entry name" value="MFS_trans_sf"/>
</dbReference>
<keyword evidence="11" id="KW-1185">Reference proteome</keyword>
<dbReference type="Proteomes" id="UP000078561">
    <property type="component" value="Unassembled WGS sequence"/>
</dbReference>
<comment type="similarity">
    <text evidence="2 7">Belongs to the major facilitator superfamily. Sugar transporter (TC 2.A.1.1) family.</text>
</comment>
<dbReference type="PROSITE" id="PS00216">
    <property type="entry name" value="SUGAR_TRANSPORT_1"/>
    <property type="match status" value="1"/>
</dbReference>
<dbReference type="SUPFAM" id="SSF103473">
    <property type="entry name" value="MFS general substrate transporter"/>
    <property type="match status" value="1"/>
</dbReference>
<feature type="transmembrane region" description="Helical" evidence="8">
    <location>
        <begin position="427"/>
        <end position="450"/>
    </location>
</feature>
<dbReference type="InterPro" id="IPR020846">
    <property type="entry name" value="MFS_dom"/>
</dbReference>
<dbReference type="FunFam" id="1.20.1250.20:FF:000134">
    <property type="entry name" value="MFS sugar transporter protein"/>
    <property type="match status" value="1"/>
</dbReference>
<name>A0A168R3G7_ABSGL</name>
<keyword evidence="5 8" id="KW-1133">Transmembrane helix</keyword>
<evidence type="ECO:0000259" key="9">
    <source>
        <dbReference type="PROSITE" id="PS50850"/>
    </source>
</evidence>
<evidence type="ECO:0000256" key="2">
    <source>
        <dbReference type="ARBA" id="ARBA00010992"/>
    </source>
</evidence>
<feature type="domain" description="Major facilitator superfamily (MFS) profile" evidence="9">
    <location>
        <begin position="33"/>
        <end position="480"/>
    </location>
</feature>
<gene>
    <name evidence="10" type="primary">ABSGL_11906.1 scaffold 12357</name>
</gene>
<dbReference type="PROSITE" id="PS50850">
    <property type="entry name" value="MFS"/>
    <property type="match status" value="1"/>
</dbReference>
<dbReference type="NCBIfam" id="TIGR00879">
    <property type="entry name" value="SP"/>
    <property type="match status" value="1"/>
</dbReference>
<dbReference type="InParanoid" id="A0A168R3G7"/>
<evidence type="ECO:0000313" key="10">
    <source>
        <dbReference type="EMBL" id="SAM06030.1"/>
    </source>
</evidence>
<protein>
    <recommendedName>
        <fullName evidence="9">Major facilitator superfamily (MFS) profile domain-containing protein</fullName>
    </recommendedName>
</protein>
<dbReference type="GO" id="GO:0016020">
    <property type="term" value="C:membrane"/>
    <property type="evidence" value="ECO:0007669"/>
    <property type="project" value="UniProtKB-SubCell"/>
</dbReference>
<feature type="transmembrane region" description="Helical" evidence="8">
    <location>
        <begin position="195"/>
        <end position="215"/>
    </location>
</feature>
<dbReference type="EMBL" id="LT554489">
    <property type="protein sequence ID" value="SAM06030.1"/>
    <property type="molecule type" value="Genomic_DNA"/>
</dbReference>
<feature type="transmembrane region" description="Helical" evidence="8">
    <location>
        <begin position="105"/>
        <end position="125"/>
    </location>
</feature>
<evidence type="ECO:0000256" key="1">
    <source>
        <dbReference type="ARBA" id="ARBA00004141"/>
    </source>
</evidence>
<evidence type="ECO:0000313" key="11">
    <source>
        <dbReference type="Proteomes" id="UP000078561"/>
    </source>
</evidence>
<evidence type="ECO:0000256" key="3">
    <source>
        <dbReference type="ARBA" id="ARBA00022448"/>
    </source>
</evidence>
<keyword evidence="3 7" id="KW-0813">Transport</keyword>
<feature type="transmembrane region" description="Helical" evidence="8">
    <location>
        <begin position="283"/>
        <end position="304"/>
    </location>
</feature>
<evidence type="ECO:0000256" key="6">
    <source>
        <dbReference type="ARBA" id="ARBA00023136"/>
    </source>
</evidence>
<dbReference type="AlphaFoldDB" id="A0A168R3G7"/>
<feature type="transmembrane region" description="Helical" evidence="8">
    <location>
        <begin position="392"/>
        <end position="415"/>
    </location>
</feature>
<feature type="transmembrane region" description="Helical" evidence="8">
    <location>
        <begin position="316"/>
        <end position="341"/>
    </location>
</feature>
<comment type="subcellular location">
    <subcellularLocation>
        <location evidence="1">Membrane</location>
        <topology evidence="1">Multi-pass membrane protein</topology>
    </subcellularLocation>
</comment>
<dbReference type="PANTHER" id="PTHR48022:SF2">
    <property type="entry name" value="PLASTIDIC GLUCOSE TRANSPORTER 4"/>
    <property type="match status" value="1"/>
</dbReference>
<dbReference type="PROSITE" id="PS00217">
    <property type="entry name" value="SUGAR_TRANSPORT_2"/>
    <property type="match status" value="1"/>
</dbReference>